<feature type="compositionally biased region" description="Low complexity" evidence="1">
    <location>
        <begin position="29"/>
        <end position="39"/>
    </location>
</feature>
<protein>
    <submittedName>
        <fullName evidence="2">Uncharacterized protein</fullName>
    </submittedName>
</protein>
<name>A0AAV7LNZ9_PLEWA</name>
<feature type="region of interest" description="Disordered" evidence="1">
    <location>
        <begin position="1"/>
        <end position="48"/>
    </location>
</feature>
<feature type="region of interest" description="Disordered" evidence="1">
    <location>
        <begin position="70"/>
        <end position="162"/>
    </location>
</feature>
<dbReference type="AlphaFoldDB" id="A0AAV7LNZ9"/>
<comment type="caution">
    <text evidence="2">The sequence shown here is derived from an EMBL/GenBank/DDBJ whole genome shotgun (WGS) entry which is preliminary data.</text>
</comment>
<accession>A0AAV7LNZ9</accession>
<proteinExistence type="predicted"/>
<evidence type="ECO:0000313" key="3">
    <source>
        <dbReference type="Proteomes" id="UP001066276"/>
    </source>
</evidence>
<reference evidence="2" key="1">
    <citation type="journal article" date="2022" name="bioRxiv">
        <title>Sequencing and chromosome-scale assembly of the giantPleurodeles waltlgenome.</title>
        <authorList>
            <person name="Brown T."/>
            <person name="Elewa A."/>
            <person name="Iarovenko S."/>
            <person name="Subramanian E."/>
            <person name="Araus A.J."/>
            <person name="Petzold A."/>
            <person name="Susuki M."/>
            <person name="Suzuki K.-i.T."/>
            <person name="Hayashi T."/>
            <person name="Toyoda A."/>
            <person name="Oliveira C."/>
            <person name="Osipova E."/>
            <person name="Leigh N.D."/>
            <person name="Simon A."/>
            <person name="Yun M.H."/>
        </authorList>
    </citation>
    <scope>NUCLEOTIDE SEQUENCE</scope>
    <source>
        <strain evidence="2">20211129_DDA</strain>
        <tissue evidence="2">Liver</tissue>
    </source>
</reference>
<organism evidence="2 3">
    <name type="scientific">Pleurodeles waltl</name>
    <name type="common">Iberian ribbed newt</name>
    <dbReference type="NCBI Taxonomy" id="8319"/>
    <lineage>
        <taxon>Eukaryota</taxon>
        <taxon>Metazoa</taxon>
        <taxon>Chordata</taxon>
        <taxon>Craniata</taxon>
        <taxon>Vertebrata</taxon>
        <taxon>Euteleostomi</taxon>
        <taxon>Amphibia</taxon>
        <taxon>Batrachia</taxon>
        <taxon>Caudata</taxon>
        <taxon>Salamandroidea</taxon>
        <taxon>Salamandridae</taxon>
        <taxon>Pleurodelinae</taxon>
        <taxon>Pleurodeles</taxon>
    </lineage>
</organism>
<gene>
    <name evidence="2" type="ORF">NDU88_006391</name>
</gene>
<dbReference type="EMBL" id="JANPWB010000015">
    <property type="protein sequence ID" value="KAJ1093286.1"/>
    <property type="molecule type" value="Genomic_DNA"/>
</dbReference>
<feature type="compositionally biased region" description="Basic and acidic residues" evidence="1">
    <location>
        <begin position="1"/>
        <end position="10"/>
    </location>
</feature>
<dbReference type="Proteomes" id="UP001066276">
    <property type="component" value="Chromosome 11"/>
</dbReference>
<keyword evidence="3" id="KW-1185">Reference proteome</keyword>
<evidence type="ECO:0000313" key="2">
    <source>
        <dbReference type="EMBL" id="KAJ1093286.1"/>
    </source>
</evidence>
<evidence type="ECO:0000256" key="1">
    <source>
        <dbReference type="SAM" id="MobiDB-lite"/>
    </source>
</evidence>
<sequence>MEGPIRDPGRPRLAASGSHLPCAERREAPQAQSSAAAPSHHNSWGRPGIGPKDGCSVLVGALLCIGAHAPTPLSRPRVESAAVSAEPRLRGPGLGARDREGPIHSGNEAVEGPVQDHRRPSPATNGSRLPCAERREAPQARSPAVVTPRGRGTCDAPGSARAPLVTGAPPSLLGVPVGRWCGGEMPQGTGYLLHLVGRERSL</sequence>